<dbReference type="GO" id="GO:0016780">
    <property type="term" value="F:phosphotransferase activity, for other substituted phosphate groups"/>
    <property type="evidence" value="ECO:0007669"/>
    <property type="project" value="TreeGrafter"/>
</dbReference>
<evidence type="ECO:0000256" key="7">
    <source>
        <dbReference type="ARBA" id="ARBA00023136"/>
    </source>
</evidence>
<evidence type="ECO:0000259" key="10">
    <source>
        <dbReference type="Pfam" id="PF02397"/>
    </source>
</evidence>
<keyword evidence="6 9" id="KW-1133">Transmembrane helix</keyword>
<keyword evidence="3" id="KW-1003">Cell membrane</keyword>
<keyword evidence="7 9" id="KW-0472">Membrane</keyword>
<name>A0A074TEZ1_9RHOB</name>
<dbReference type="AlphaFoldDB" id="A0A074TEZ1"/>
<keyword evidence="8" id="KW-0270">Exopolysaccharide synthesis</keyword>
<dbReference type="InterPro" id="IPR003362">
    <property type="entry name" value="Bact_transf"/>
</dbReference>
<evidence type="ECO:0000256" key="4">
    <source>
        <dbReference type="ARBA" id="ARBA00022679"/>
    </source>
</evidence>
<feature type="transmembrane region" description="Helical" evidence="9">
    <location>
        <begin position="38"/>
        <end position="59"/>
    </location>
</feature>
<reference evidence="11 12" key="1">
    <citation type="submission" date="2014-03" db="EMBL/GenBank/DDBJ databases">
        <title>The draft genome sequence of Thioclava dalianensis DLFJ1-1.</title>
        <authorList>
            <person name="Lai Q."/>
            <person name="Shao Z."/>
        </authorList>
    </citation>
    <scope>NUCLEOTIDE SEQUENCE [LARGE SCALE GENOMIC DNA]</scope>
    <source>
        <strain evidence="11 12">DLFJ1-1</strain>
    </source>
</reference>
<comment type="similarity">
    <text evidence="2">Belongs to the bacterial sugar transferase family.</text>
</comment>
<evidence type="ECO:0000256" key="5">
    <source>
        <dbReference type="ARBA" id="ARBA00022692"/>
    </source>
</evidence>
<keyword evidence="4" id="KW-0808">Transferase</keyword>
<gene>
    <name evidence="11" type="ORF">DL1_09140</name>
</gene>
<proteinExistence type="inferred from homology"/>
<comment type="subcellular location">
    <subcellularLocation>
        <location evidence="1">Cell membrane</location>
    </subcellularLocation>
</comment>
<evidence type="ECO:0000256" key="6">
    <source>
        <dbReference type="ARBA" id="ARBA00022989"/>
    </source>
</evidence>
<protein>
    <submittedName>
        <fullName evidence="11">Exopolysaccharide biosynthesis protein</fullName>
    </submittedName>
</protein>
<dbReference type="PANTHER" id="PTHR30576">
    <property type="entry name" value="COLANIC BIOSYNTHESIS UDP-GLUCOSE LIPID CARRIER TRANSFERASE"/>
    <property type="match status" value="1"/>
</dbReference>
<dbReference type="PANTHER" id="PTHR30576:SF4">
    <property type="entry name" value="UNDECAPRENYL-PHOSPHATE GALACTOSE PHOSPHOTRANSFERASE"/>
    <property type="match status" value="1"/>
</dbReference>
<dbReference type="GO" id="GO:0000271">
    <property type="term" value="P:polysaccharide biosynthetic process"/>
    <property type="evidence" value="ECO:0007669"/>
    <property type="project" value="UniProtKB-KW"/>
</dbReference>
<dbReference type="Proteomes" id="UP000027725">
    <property type="component" value="Unassembled WGS sequence"/>
</dbReference>
<evidence type="ECO:0000256" key="3">
    <source>
        <dbReference type="ARBA" id="ARBA00022475"/>
    </source>
</evidence>
<dbReference type="STRING" id="1185766.SAMN05216224_107159"/>
<keyword evidence="5 9" id="KW-0812">Transmembrane</keyword>
<dbReference type="eggNOG" id="COG2148">
    <property type="taxonomic scope" value="Bacteria"/>
</dbReference>
<evidence type="ECO:0000313" key="11">
    <source>
        <dbReference type="EMBL" id="KEP68720.1"/>
    </source>
</evidence>
<dbReference type="RefSeq" id="WP_038068161.1">
    <property type="nucleotide sequence ID" value="NZ_JHEH01000025.1"/>
</dbReference>
<organism evidence="11 12">
    <name type="scientific">Thioclava dalianensis</name>
    <dbReference type="NCBI Taxonomy" id="1185766"/>
    <lineage>
        <taxon>Bacteria</taxon>
        <taxon>Pseudomonadati</taxon>
        <taxon>Pseudomonadota</taxon>
        <taxon>Alphaproteobacteria</taxon>
        <taxon>Rhodobacterales</taxon>
        <taxon>Paracoccaceae</taxon>
        <taxon>Thioclava</taxon>
    </lineage>
</organism>
<evidence type="ECO:0000256" key="9">
    <source>
        <dbReference type="SAM" id="Phobius"/>
    </source>
</evidence>
<evidence type="ECO:0000313" key="12">
    <source>
        <dbReference type="Proteomes" id="UP000027725"/>
    </source>
</evidence>
<evidence type="ECO:0000256" key="2">
    <source>
        <dbReference type="ARBA" id="ARBA00006464"/>
    </source>
</evidence>
<dbReference type="Pfam" id="PF02397">
    <property type="entry name" value="Bac_transf"/>
    <property type="match status" value="1"/>
</dbReference>
<accession>A0A074TEZ1</accession>
<evidence type="ECO:0000256" key="1">
    <source>
        <dbReference type="ARBA" id="ARBA00004236"/>
    </source>
</evidence>
<sequence length="231" mass="26713">MTVHNFRAFVDQTHYDEVSLPQRRDPGRKLYISYGKRGFDLAVAMILLPLLAPVIALLWRAARRDGGPGFFGHARIGRDGTPFRCWKIRTMAPDAEELLHRYLRDTPDAAAEWRRERKLSCDPRITRWGHFLRRTSLDELPQIWNVLRGEMSLVGPRPVVMAELVRYGTHCGAYLSMRPGVTGLWQISGRNSVSYRERVVFDVTYCQSCSLRRDLTILLRTVFCVLRRTGH</sequence>
<evidence type="ECO:0000256" key="8">
    <source>
        <dbReference type="ARBA" id="ARBA00023169"/>
    </source>
</evidence>
<dbReference type="GO" id="GO:0005886">
    <property type="term" value="C:plasma membrane"/>
    <property type="evidence" value="ECO:0007669"/>
    <property type="project" value="UniProtKB-SubCell"/>
</dbReference>
<comment type="caution">
    <text evidence="11">The sequence shown here is derived from an EMBL/GenBank/DDBJ whole genome shotgun (WGS) entry which is preliminary data.</text>
</comment>
<keyword evidence="12" id="KW-1185">Reference proteome</keyword>
<dbReference type="EMBL" id="JHEH01000025">
    <property type="protein sequence ID" value="KEP68720.1"/>
    <property type="molecule type" value="Genomic_DNA"/>
</dbReference>
<feature type="domain" description="Bacterial sugar transferase" evidence="10">
    <location>
        <begin position="36"/>
        <end position="226"/>
    </location>
</feature>